<evidence type="ECO:0000256" key="1">
    <source>
        <dbReference type="SAM" id="MobiDB-lite"/>
    </source>
</evidence>
<proteinExistence type="predicted"/>
<name>A0ABR8LBM8_9ACTN</name>
<reference evidence="2 3" key="1">
    <citation type="submission" date="2020-09" db="EMBL/GenBank/DDBJ databases">
        <title>Actinomycete isolated from the Camponotus japonicus Mayr.</title>
        <authorList>
            <person name="Gong X."/>
        </authorList>
    </citation>
    <scope>NUCLEOTIDE SEQUENCE [LARGE SCALE GENOMIC DNA]</scope>
    <source>
        <strain evidence="2 3">2C-HV3</strain>
    </source>
</reference>
<comment type="caution">
    <text evidence="2">The sequence shown here is derived from an EMBL/GenBank/DDBJ whole genome shotgun (WGS) entry which is preliminary data.</text>
</comment>
<organism evidence="2 3">
    <name type="scientific">Microbispora bryophytorum subsp. camponoti</name>
    <dbReference type="NCBI Taxonomy" id="1677852"/>
    <lineage>
        <taxon>Bacteria</taxon>
        <taxon>Bacillati</taxon>
        <taxon>Actinomycetota</taxon>
        <taxon>Actinomycetes</taxon>
        <taxon>Streptosporangiales</taxon>
        <taxon>Streptosporangiaceae</taxon>
        <taxon>Microbispora</taxon>
    </lineage>
</organism>
<feature type="region of interest" description="Disordered" evidence="1">
    <location>
        <begin position="155"/>
        <end position="189"/>
    </location>
</feature>
<keyword evidence="3" id="KW-1185">Reference proteome</keyword>
<dbReference type="Proteomes" id="UP000653231">
    <property type="component" value="Unassembled WGS sequence"/>
</dbReference>
<dbReference type="EMBL" id="JACXRZ010000026">
    <property type="protein sequence ID" value="MBD3147077.1"/>
    <property type="molecule type" value="Genomic_DNA"/>
</dbReference>
<gene>
    <name evidence="2" type="ORF">IEQ31_28365</name>
</gene>
<dbReference type="RefSeq" id="WP_191054315.1">
    <property type="nucleotide sequence ID" value="NZ_JACXRZ010000026.1"/>
</dbReference>
<sequence>MRERAAAQVGEDLLGDRVVTMLLFGLAAPPTTTVPGGALSNGWGIRWRARAVNTATQVTSAWSDWQTATIDAGNVPSEPGVSALQITPSQVVDDTTVATSLTPQLRAQVTNPAGGTMRAEFELEHDPAAPEDQGTGQIWTTAVDDGRLRCLLRDKARRSRSSLPGSSAVAGHTPRPRMGLSRHISAART</sequence>
<evidence type="ECO:0000313" key="2">
    <source>
        <dbReference type="EMBL" id="MBD3147077.1"/>
    </source>
</evidence>
<evidence type="ECO:0000313" key="3">
    <source>
        <dbReference type="Proteomes" id="UP000653231"/>
    </source>
</evidence>
<protein>
    <recommendedName>
        <fullName evidence="4">DNRLRE domain-containing protein</fullName>
    </recommendedName>
</protein>
<accession>A0ABR8LBM8</accession>
<evidence type="ECO:0008006" key="4">
    <source>
        <dbReference type="Google" id="ProtNLM"/>
    </source>
</evidence>